<feature type="domain" description="SMC hinge" evidence="2">
    <location>
        <begin position="126"/>
        <end position="222"/>
    </location>
</feature>
<organism evidence="3 4">
    <name type="scientific">Aquilegia coerulea</name>
    <name type="common">Rocky mountain columbine</name>
    <dbReference type="NCBI Taxonomy" id="218851"/>
    <lineage>
        <taxon>Eukaryota</taxon>
        <taxon>Viridiplantae</taxon>
        <taxon>Streptophyta</taxon>
        <taxon>Embryophyta</taxon>
        <taxon>Tracheophyta</taxon>
        <taxon>Spermatophyta</taxon>
        <taxon>Magnoliopsida</taxon>
        <taxon>Ranunculales</taxon>
        <taxon>Ranunculaceae</taxon>
        <taxon>Thalictroideae</taxon>
        <taxon>Aquilegia</taxon>
    </lineage>
</organism>
<dbReference type="GO" id="GO:0005694">
    <property type="term" value="C:chromosome"/>
    <property type="evidence" value="ECO:0007669"/>
    <property type="project" value="InterPro"/>
</dbReference>
<sequence length="222" mass="24710">MLVQVAKSIKDIEKSIIERNSVVQRAGDGAADLKKRVEDLTKNLEEYEKVYQGVLAGKNSGDEEKCLKDQLCDAKAVVGSSETELKDRQVEFDVVQKLRDEVRILKGQLSNVHFQYRDPINNFDRSKVKGVVAELIKVRDSSTMTALEVYFEVAAGGKLYNVVMNIKLTGKQLLKSGDLRRRVTIIPLNKIQSHTVPPRAQQAAIRLVGEGNAELALSLVGY</sequence>
<dbReference type="OrthoDB" id="10255539at2759"/>
<evidence type="ECO:0000259" key="2">
    <source>
        <dbReference type="Pfam" id="PF06470"/>
    </source>
</evidence>
<accession>A0A2G5ESD6</accession>
<dbReference type="Pfam" id="PF06470">
    <property type="entry name" value="SMC_hinge"/>
    <property type="match status" value="1"/>
</dbReference>
<proteinExistence type="predicted"/>
<dbReference type="InParanoid" id="A0A2G5ESD6"/>
<gene>
    <name evidence="3" type="ORF">AQUCO_00500538v1</name>
</gene>
<name>A0A2G5ESD6_AQUCA</name>
<dbReference type="Proteomes" id="UP000230069">
    <property type="component" value="Unassembled WGS sequence"/>
</dbReference>
<dbReference type="PANTHER" id="PTHR43977">
    <property type="entry name" value="STRUCTURAL MAINTENANCE OF CHROMOSOMES PROTEIN 3"/>
    <property type="match status" value="1"/>
</dbReference>
<evidence type="ECO:0000313" key="3">
    <source>
        <dbReference type="EMBL" id="PIA58654.1"/>
    </source>
</evidence>
<dbReference type="InterPro" id="IPR036277">
    <property type="entry name" value="SMC_hinge_sf"/>
</dbReference>
<keyword evidence="1" id="KW-0175">Coiled coil</keyword>
<evidence type="ECO:0000313" key="4">
    <source>
        <dbReference type="Proteomes" id="UP000230069"/>
    </source>
</evidence>
<dbReference type="Gene3D" id="1.20.1060.20">
    <property type="match status" value="1"/>
</dbReference>
<dbReference type="AlphaFoldDB" id="A0A2G5ESD6"/>
<feature type="coiled-coil region" evidence="1">
    <location>
        <begin position="23"/>
        <end position="50"/>
    </location>
</feature>
<reference evidence="3 4" key="1">
    <citation type="submission" date="2017-09" db="EMBL/GenBank/DDBJ databases">
        <title>WGS assembly of Aquilegia coerulea Goldsmith.</title>
        <authorList>
            <person name="Hodges S."/>
            <person name="Kramer E."/>
            <person name="Nordborg M."/>
            <person name="Tomkins J."/>
            <person name="Borevitz J."/>
            <person name="Derieg N."/>
            <person name="Yan J."/>
            <person name="Mihaltcheva S."/>
            <person name="Hayes R.D."/>
            <person name="Rokhsar D."/>
        </authorList>
    </citation>
    <scope>NUCLEOTIDE SEQUENCE [LARGE SCALE GENOMIC DNA]</scope>
    <source>
        <strain evidence="4">cv. Goldsmith</strain>
    </source>
</reference>
<dbReference type="STRING" id="218851.A0A2G5ESD6"/>
<dbReference type="InterPro" id="IPR010935">
    <property type="entry name" value="SMC_hinge"/>
</dbReference>
<evidence type="ECO:0000256" key="1">
    <source>
        <dbReference type="SAM" id="Coils"/>
    </source>
</evidence>
<dbReference type="SUPFAM" id="SSF75553">
    <property type="entry name" value="Smc hinge domain"/>
    <property type="match status" value="1"/>
</dbReference>
<keyword evidence="4" id="KW-1185">Reference proteome</keyword>
<dbReference type="EMBL" id="KZ305022">
    <property type="protein sequence ID" value="PIA58654.1"/>
    <property type="molecule type" value="Genomic_DNA"/>
</dbReference>
<dbReference type="GO" id="GO:0005524">
    <property type="term" value="F:ATP binding"/>
    <property type="evidence" value="ECO:0007669"/>
    <property type="project" value="InterPro"/>
</dbReference>
<dbReference type="GO" id="GO:0051276">
    <property type="term" value="P:chromosome organization"/>
    <property type="evidence" value="ECO:0007669"/>
    <property type="project" value="InterPro"/>
</dbReference>
<protein>
    <recommendedName>
        <fullName evidence="2">SMC hinge domain-containing protein</fullName>
    </recommendedName>
</protein>